<proteinExistence type="predicted"/>
<name>A2Q2D7_MEDTR</name>
<evidence type="ECO:0000313" key="1">
    <source>
        <dbReference type="EMBL" id="ABN06074.1"/>
    </source>
</evidence>
<accession>A2Q2D7</accession>
<organism evidence="1">
    <name type="scientific">Medicago truncatula</name>
    <name type="common">Barrel medic</name>
    <name type="synonym">Medicago tribuloides</name>
    <dbReference type="NCBI Taxonomy" id="3880"/>
    <lineage>
        <taxon>Eukaryota</taxon>
        <taxon>Viridiplantae</taxon>
        <taxon>Streptophyta</taxon>
        <taxon>Embryophyta</taxon>
        <taxon>Tracheophyta</taxon>
        <taxon>Spermatophyta</taxon>
        <taxon>Magnoliopsida</taxon>
        <taxon>eudicotyledons</taxon>
        <taxon>Gunneridae</taxon>
        <taxon>Pentapetalae</taxon>
        <taxon>rosids</taxon>
        <taxon>fabids</taxon>
        <taxon>Fabales</taxon>
        <taxon>Fabaceae</taxon>
        <taxon>Papilionoideae</taxon>
        <taxon>50 kb inversion clade</taxon>
        <taxon>NPAAA clade</taxon>
        <taxon>Hologalegina</taxon>
        <taxon>IRL clade</taxon>
        <taxon>Trifolieae</taxon>
        <taxon>Medicago</taxon>
    </lineage>
</organism>
<sequence length="70" mass="8181">MKKISWVDWKSSCRSKEVGGLGVRRIREFNMALLGKWCWRMLVERDSLWFKVLSASYGMADGRLRDGGRI</sequence>
<reference evidence="1" key="2">
    <citation type="submission" date="2007-03" db="EMBL/GenBank/DDBJ databases">
        <authorList>
            <consortium name="The International Medicago Genome Annotation Group"/>
        </authorList>
    </citation>
    <scope>NUCLEOTIDE SEQUENCE</scope>
</reference>
<dbReference type="AlphaFoldDB" id="A2Q2D7"/>
<gene>
    <name evidence="1" type="ORF">MtrDRAFT_AC150440g24v2</name>
</gene>
<reference evidence="1" key="1">
    <citation type="submission" date="2004-11" db="EMBL/GenBank/DDBJ databases">
        <authorList>
            <person name="Town C.D."/>
        </authorList>
    </citation>
    <scope>NUCLEOTIDE SEQUENCE</scope>
</reference>
<dbReference type="EMBL" id="AC150440">
    <property type="protein sequence ID" value="ABN06074.1"/>
    <property type="molecule type" value="Genomic_DNA"/>
</dbReference>
<protein>
    <submittedName>
        <fullName evidence="1">Uncharacterized protein</fullName>
    </submittedName>
</protein>